<reference evidence="2 3" key="1">
    <citation type="submission" date="2015-03" db="EMBL/GenBank/DDBJ databases">
        <title>Genome assembly of Sandaracinus amylolyticus DSM 53668.</title>
        <authorList>
            <person name="Sharma G."/>
            <person name="Subramanian S."/>
        </authorList>
    </citation>
    <scope>NUCLEOTIDE SEQUENCE [LARGE SCALE GENOMIC DNA]</scope>
    <source>
        <strain evidence="2 3">DSM 53668</strain>
    </source>
</reference>
<dbReference type="RefSeq" id="WP_053233275.1">
    <property type="nucleotide sequence ID" value="NZ_CP011125.1"/>
</dbReference>
<dbReference type="OrthoDB" id="3483941at2"/>
<proteinExistence type="predicted"/>
<feature type="compositionally biased region" description="Basic residues" evidence="1">
    <location>
        <begin position="103"/>
        <end position="114"/>
    </location>
</feature>
<protein>
    <submittedName>
        <fullName evidence="2">Uncharacterized protein</fullName>
    </submittedName>
</protein>
<dbReference type="Proteomes" id="UP000034883">
    <property type="component" value="Chromosome"/>
</dbReference>
<feature type="compositionally biased region" description="Basic and acidic residues" evidence="1">
    <location>
        <begin position="152"/>
        <end position="173"/>
    </location>
</feature>
<gene>
    <name evidence="2" type="ORF">DB32_003214</name>
</gene>
<dbReference type="EMBL" id="CP011125">
    <property type="protein sequence ID" value="AKF06065.1"/>
    <property type="molecule type" value="Genomic_DNA"/>
</dbReference>
<feature type="compositionally biased region" description="Basic and acidic residues" evidence="1">
    <location>
        <begin position="274"/>
        <end position="286"/>
    </location>
</feature>
<evidence type="ECO:0000256" key="1">
    <source>
        <dbReference type="SAM" id="MobiDB-lite"/>
    </source>
</evidence>
<feature type="region of interest" description="Disordered" evidence="1">
    <location>
        <begin position="256"/>
        <end position="293"/>
    </location>
</feature>
<evidence type="ECO:0000313" key="3">
    <source>
        <dbReference type="Proteomes" id="UP000034883"/>
    </source>
</evidence>
<organism evidence="2 3">
    <name type="scientific">Sandaracinus amylolyticus</name>
    <dbReference type="NCBI Taxonomy" id="927083"/>
    <lineage>
        <taxon>Bacteria</taxon>
        <taxon>Pseudomonadati</taxon>
        <taxon>Myxococcota</taxon>
        <taxon>Polyangia</taxon>
        <taxon>Polyangiales</taxon>
        <taxon>Sandaracinaceae</taxon>
        <taxon>Sandaracinus</taxon>
    </lineage>
</organism>
<keyword evidence="3" id="KW-1185">Reference proteome</keyword>
<dbReference type="KEGG" id="samy:DB32_003214"/>
<dbReference type="STRING" id="927083.DB32_003214"/>
<evidence type="ECO:0000313" key="2">
    <source>
        <dbReference type="EMBL" id="AKF06065.1"/>
    </source>
</evidence>
<feature type="compositionally biased region" description="Basic and acidic residues" evidence="1">
    <location>
        <begin position="87"/>
        <end position="102"/>
    </location>
</feature>
<accession>A0A0F6W349</accession>
<feature type="region of interest" description="Disordered" evidence="1">
    <location>
        <begin position="87"/>
        <end position="177"/>
    </location>
</feature>
<dbReference type="AlphaFoldDB" id="A0A0F6W349"/>
<sequence>MTWFKVDDGFTDHPKVDALLEGKHAEVALALWTLAGCWCAKQLTDGFVPAGRIRRFGLKSPDAAAAELVRVGLWVVVPEGFQFHQWTEHQPSREDVLAERDRKARNKRDSRARKRGDQPSASTGESPGASPVTKPPVTDDKPVSHHVPTRPDPSRPDHDLDRDVVGDPVEPERGPTPAGIVEAAYASAVGEAHGRYVANPSRDVRFWRSAIVGVQALSKSGEPLRDAAIRLAREYVAERNTRSPEYFAEWLQKRAATAPGSVTPIGPRPPSAPEKFRTMDDAEAARRMGVTGG</sequence>
<name>A0A0F6W349_9BACT</name>